<evidence type="ECO:0000313" key="1">
    <source>
        <dbReference type="EMBL" id="ALN78653.1"/>
    </source>
</evidence>
<gene>
    <name evidence="1" type="ORF">LA76x_0492</name>
</gene>
<name>A0A0S2F5C6_LYSAN</name>
<dbReference type="KEGG" id="lab:LA76x_0492"/>
<organism evidence="1 2">
    <name type="scientific">Lysobacter antibioticus</name>
    <dbReference type="NCBI Taxonomy" id="84531"/>
    <lineage>
        <taxon>Bacteria</taxon>
        <taxon>Pseudomonadati</taxon>
        <taxon>Pseudomonadota</taxon>
        <taxon>Gammaproteobacteria</taxon>
        <taxon>Lysobacterales</taxon>
        <taxon>Lysobacteraceae</taxon>
        <taxon>Lysobacter</taxon>
    </lineage>
</organism>
<accession>A0A0S2F5C6</accession>
<dbReference type="Proteomes" id="UP000060787">
    <property type="component" value="Chromosome"/>
</dbReference>
<evidence type="ECO:0000313" key="2">
    <source>
        <dbReference type="Proteomes" id="UP000060787"/>
    </source>
</evidence>
<dbReference type="EMBL" id="CP011129">
    <property type="protein sequence ID" value="ALN78653.1"/>
    <property type="molecule type" value="Genomic_DNA"/>
</dbReference>
<reference evidence="1 2" key="1">
    <citation type="journal article" date="2015" name="BMC Genomics">
        <title>Comparative genomics and metabolic profiling of the genus Lysobacter.</title>
        <authorList>
            <person name="de Bruijn I."/>
            <person name="Cheng X."/>
            <person name="de Jager V."/>
            <person name="Exposito R.G."/>
            <person name="Watrous J."/>
            <person name="Patel N."/>
            <person name="Postma J."/>
            <person name="Dorrestein P.C."/>
            <person name="Kobayashi D."/>
            <person name="Raaijmakers J.M."/>
        </authorList>
    </citation>
    <scope>NUCLEOTIDE SEQUENCE [LARGE SCALE GENOMIC DNA]</scope>
    <source>
        <strain evidence="1 2">76</strain>
    </source>
</reference>
<keyword evidence="2" id="KW-1185">Reference proteome</keyword>
<dbReference type="AlphaFoldDB" id="A0A0S2F5C6"/>
<protein>
    <submittedName>
        <fullName evidence="1">Uncharacterized protein</fullName>
    </submittedName>
</protein>
<sequence>MAGDDYYLDILVAARVGKPLPSFEDYSPAQKAHYLES</sequence>
<dbReference type="PATRIC" id="fig|84531.8.peg.513"/>
<proteinExistence type="predicted"/>